<dbReference type="PANTHER" id="PTHR38459">
    <property type="entry name" value="PROPHAGE BACTOPRENOL-LINKED GLUCOSE TRANSLOCASE HOMOLOG"/>
    <property type="match status" value="1"/>
</dbReference>
<reference evidence="8 9" key="1">
    <citation type="submission" date="2013-10" db="EMBL/GenBank/DDBJ databases">
        <title>Complete genome sequence of Corynebacterium lactis DSM 45799(T), isolated from raw cow milk.</title>
        <authorList>
            <person name="Ruckert C."/>
            <person name="Albersmeier A."/>
            <person name="Lipski A."/>
            <person name="Kalinowski J."/>
        </authorList>
    </citation>
    <scope>NUCLEOTIDE SEQUENCE [LARGE SCALE GENOMIC DNA]</scope>
    <source>
        <strain evidence="8 9">RW2-5</strain>
    </source>
</reference>
<organism evidence="8 9">
    <name type="scientific">Corynebacterium lactis RW2-5</name>
    <dbReference type="NCBI Taxonomy" id="1408189"/>
    <lineage>
        <taxon>Bacteria</taxon>
        <taxon>Bacillati</taxon>
        <taxon>Actinomycetota</taxon>
        <taxon>Actinomycetes</taxon>
        <taxon>Mycobacteriales</taxon>
        <taxon>Corynebacteriaceae</taxon>
        <taxon>Corynebacterium</taxon>
    </lineage>
</organism>
<feature type="transmembrane region" description="Helical" evidence="6">
    <location>
        <begin position="74"/>
        <end position="91"/>
    </location>
</feature>
<comment type="similarity">
    <text evidence="2">Belongs to the GtrA family.</text>
</comment>
<gene>
    <name evidence="8" type="ORF">CLAC_00530</name>
</gene>
<dbReference type="GO" id="GO:0005886">
    <property type="term" value="C:plasma membrane"/>
    <property type="evidence" value="ECO:0007669"/>
    <property type="project" value="TreeGrafter"/>
</dbReference>
<evidence type="ECO:0000259" key="7">
    <source>
        <dbReference type="Pfam" id="PF04138"/>
    </source>
</evidence>
<dbReference type="STRING" id="1408189.CLAC_00530"/>
<evidence type="ECO:0000256" key="1">
    <source>
        <dbReference type="ARBA" id="ARBA00004141"/>
    </source>
</evidence>
<dbReference type="AlphaFoldDB" id="A0A0K2GXF9"/>
<dbReference type="GO" id="GO:0000271">
    <property type="term" value="P:polysaccharide biosynthetic process"/>
    <property type="evidence" value="ECO:0007669"/>
    <property type="project" value="InterPro"/>
</dbReference>
<dbReference type="Pfam" id="PF04138">
    <property type="entry name" value="GtrA_DPMS_TM"/>
    <property type="match status" value="1"/>
</dbReference>
<name>A0A0K2GXF9_9CORY</name>
<dbReference type="Proteomes" id="UP000058446">
    <property type="component" value="Chromosome"/>
</dbReference>
<evidence type="ECO:0000256" key="2">
    <source>
        <dbReference type="ARBA" id="ARBA00009399"/>
    </source>
</evidence>
<dbReference type="InterPro" id="IPR007267">
    <property type="entry name" value="GtrA_DPMS_TM"/>
</dbReference>
<dbReference type="EMBL" id="CP006841">
    <property type="protein sequence ID" value="ALA66470.1"/>
    <property type="molecule type" value="Genomic_DNA"/>
</dbReference>
<feature type="transmembrane region" description="Helical" evidence="6">
    <location>
        <begin position="103"/>
        <end position="120"/>
    </location>
</feature>
<evidence type="ECO:0000256" key="5">
    <source>
        <dbReference type="ARBA" id="ARBA00023136"/>
    </source>
</evidence>
<evidence type="ECO:0000256" key="3">
    <source>
        <dbReference type="ARBA" id="ARBA00022692"/>
    </source>
</evidence>
<accession>A0A0K2GXF9</accession>
<feature type="transmembrane region" description="Helical" evidence="6">
    <location>
        <begin position="42"/>
        <end position="62"/>
    </location>
</feature>
<proteinExistence type="inferred from homology"/>
<dbReference type="PATRIC" id="fig|1408189.4.peg.109"/>
<keyword evidence="3 6" id="KW-0812">Transmembrane</keyword>
<comment type="subcellular location">
    <subcellularLocation>
        <location evidence="1">Membrane</location>
        <topology evidence="1">Multi-pass membrane protein</topology>
    </subcellularLocation>
</comment>
<keyword evidence="4 6" id="KW-1133">Transmembrane helix</keyword>
<protein>
    <submittedName>
        <fullName evidence="8">Membrane protein</fullName>
    </submittedName>
</protein>
<evidence type="ECO:0000313" key="9">
    <source>
        <dbReference type="Proteomes" id="UP000058446"/>
    </source>
</evidence>
<keyword evidence="9" id="KW-1185">Reference proteome</keyword>
<feature type="domain" description="GtrA/DPMS transmembrane" evidence="7">
    <location>
        <begin position="41"/>
        <end position="163"/>
    </location>
</feature>
<keyword evidence="5 6" id="KW-0472">Membrane</keyword>
<sequence>MPAKENTNDDHSSGFIVEDSAAAPMATDVKDEHGLMVQMVRFLISGVIAAVVDFGSTLIFNYGFGLPRNEVSKPLGWVLGTITAYMINRRWTFKAEASWRRTVAVAILYIITFAIQTQLFKYSPLLFDGVWGWSRFWTDTASFVVAQGVATVINFIIQRVFIFRVK</sequence>
<evidence type="ECO:0000313" key="8">
    <source>
        <dbReference type="EMBL" id="ALA66470.1"/>
    </source>
</evidence>
<dbReference type="InterPro" id="IPR051401">
    <property type="entry name" value="GtrA_CellWall_Glycosyl"/>
</dbReference>
<dbReference type="RefSeq" id="WP_245621909.1">
    <property type="nucleotide sequence ID" value="NZ_CP006841.1"/>
</dbReference>
<evidence type="ECO:0000256" key="6">
    <source>
        <dbReference type="SAM" id="Phobius"/>
    </source>
</evidence>
<dbReference type="KEGG" id="clw:CLAC_00530"/>
<evidence type="ECO:0000256" key="4">
    <source>
        <dbReference type="ARBA" id="ARBA00022989"/>
    </source>
</evidence>
<dbReference type="PANTHER" id="PTHR38459:SF6">
    <property type="entry name" value="ARABINOGALACTAN BIOSYNTHESIS RECRUITING PROTEIN RV3789"/>
    <property type="match status" value="1"/>
</dbReference>
<feature type="transmembrane region" description="Helical" evidence="6">
    <location>
        <begin position="140"/>
        <end position="162"/>
    </location>
</feature>